<dbReference type="InterPro" id="IPR009053">
    <property type="entry name" value="Prefoldin"/>
</dbReference>
<dbReference type="CDD" id="cd23163">
    <property type="entry name" value="Prefoldin_2"/>
    <property type="match status" value="1"/>
</dbReference>
<proteinExistence type="inferred from homology"/>
<evidence type="ECO:0000256" key="4">
    <source>
        <dbReference type="SAM" id="MobiDB-lite"/>
    </source>
</evidence>
<evidence type="ECO:0000256" key="3">
    <source>
        <dbReference type="SAM" id="Coils"/>
    </source>
</evidence>
<name>A0A316UE87_9BASI</name>
<organism evidence="5 6">
    <name type="scientific">Pseudomicrostroma glucosiphilum</name>
    <dbReference type="NCBI Taxonomy" id="1684307"/>
    <lineage>
        <taxon>Eukaryota</taxon>
        <taxon>Fungi</taxon>
        <taxon>Dikarya</taxon>
        <taxon>Basidiomycota</taxon>
        <taxon>Ustilaginomycotina</taxon>
        <taxon>Exobasidiomycetes</taxon>
        <taxon>Microstromatales</taxon>
        <taxon>Microstromatales incertae sedis</taxon>
        <taxon>Pseudomicrostroma</taxon>
    </lineage>
</organism>
<protein>
    <submittedName>
        <fullName evidence="5">Prefoldin</fullName>
    </submittedName>
</protein>
<feature type="region of interest" description="Disordered" evidence="4">
    <location>
        <begin position="1"/>
        <end position="32"/>
    </location>
</feature>
<dbReference type="InterPro" id="IPR002777">
    <property type="entry name" value="PFD_beta-like"/>
</dbReference>
<dbReference type="Gene3D" id="1.10.287.370">
    <property type="match status" value="1"/>
</dbReference>
<dbReference type="RefSeq" id="XP_025349851.1">
    <property type="nucleotide sequence ID" value="XM_025490146.1"/>
</dbReference>
<evidence type="ECO:0000256" key="2">
    <source>
        <dbReference type="ARBA" id="ARBA00023186"/>
    </source>
</evidence>
<dbReference type="FunFam" id="1.10.287.370:FF:000002">
    <property type="entry name" value="Prefoldin subunit 2"/>
    <property type="match status" value="1"/>
</dbReference>
<dbReference type="STRING" id="1684307.A0A316UE87"/>
<dbReference type="PANTHER" id="PTHR13303">
    <property type="entry name" value="PREFOLDIN SUBUNIT 2"/>
    <property type="match status" value="1"/>
</dbReference>
<accession>A0A316UE87</accession>
<dbReference type="Pfam" id="PF01920">
    <property type="entry name" value="Prefoldin_2"/>
    <property type="match status" value="1"/>
</dbReference>
<dbReference type="EMBL" id="KZ819322">
    <property type="protein sequence ID" value="PWN22691.1"/>
    <property type="molecule type" value="Genomic_DNA"/>
</dbReference>
<evidence type="ECO:0000313" key="5">
    <source>
        <dbReference type="EMBL" id="PWN22691.1"/>
    </source>
</evidence>
<keyword evidence="3" id="KW-0175">Coiled coil</keyword>
<dbReference type="Proteomes" id="UP000245942">
    <property type="component" value="Unassembled WGS sequence"/>
</dbReference>
<keyword evidence="6" id="KW-1185">Reference proteome</keyword>
<comment type="similarity">
    <text evidence="1">Belongs to the prefoldin subunit beta family.</text>
</comment>
<dbReference type="AlphaFoldDB" id="A0A316UE87"/>
<sequence length="126" mass="13845">MTSVQTQPNTGGGAGAGPSSGRNPAALAQEYQSRRQELQGLAQKMGELEADADEHLLVIKTLKETDQERKCFRLVGGVLLEKTVKDVVPTLETSVQGLKQVMDTLMKQYKQREEELMAFQKEHGAS</sequence>
<gene>
    <name evidence="5" type="ORF">BCV69DRAFT_245298</name>
</gene>
<keyword evidence="2" id="KW-0143">Chaperone</keyword>
<dbReference type="GO" id="GO:0051082">
    <property type="term" value="F:unfolded protein binding"/>
    <property type="evidence" value="ECO:0007669"/>
    <property type="project" value="InterPro"/>
</dbReference>
<evidence type="ECO:0000313" key="6">
    <source>
        <dbReference type="Proteomes" id="UP000245942"/>
    </source>
</evidence>
<dbReference type="SUPFAM" id="SSF46579">
    <property type="entry name" value="Prefoldin"/>
    <property type="match status" value="1"/>
</dbReference>
<dbReference type="InterPro" id="IPR027235">
    <property type="entry name" value="PFD2"/>
</dbReference>
<dbReference type="GO" id="GO:0016272">
    <property type="term" value="C:prefoldin complex"/>
    <property type="evidence" value="ECO:0007669"/>
    <property type="project" value="InterPro"/>
</dbReference>
<reference evidence="5 6" key="1">
    <citation type="journal article" date="2018" name="Mol. Biol. Evol.">
        <title>Broad Genomic Sampling Reveals a Smut Pathogenic Ancestry of the Fungal Clade Ustilaginomycotina.</title>
        <authorList>
            <person name="Kijpornyongpan T."/>
            <person name="Mondo S.J."/>
            <person name="Barry K."/>
            <person name="Sandor L."/>
            <person name="Lee J."/>
            <person name="Lipzen A."/>
            <person name="Pangilinan J."/>
            <person name="LaButti K."/>
            <person name="Hainaut M."/>
            <person name="Henrissat B."/>
            <person name="Grigoriev I.V."/>
            <person name="Spatafora J.W."/>
            <person name="Aime M.C."/>
        </authorList>
    </citation>
    <scope>NUCLEOTIDE SEQUENCE [LARGE SCALE GENOMIC DNA]</scope>
    <source>
        <strain evidence="5 6">MCA 4718</strain>
    </source>
</reference>
<dbReference type="OrthoDB" id="29646at2759"/>
<dbReference type="GeneID" id="37011880"/>
<dbReference type="GO" id="GO:0006457">
    <property type="term" value="P:protein folding"/>
    <property type="evidence" value="ECO:0007669"/>
    <property type="project" value="InterPro"/>
</dbReference>
<feature type="coiled-coil region" evidence="3">
    <location>
        <begin position="95"/>
        <end position="122"/>
    </location>
</feature>
<evidence type="ECO:0000256" key="1">
    <source>
        <dbReference type="ARBA" id="ARBA00008045"/>
    </source>
</evidence>